<evidence type="ECO:0000313" key="8">
    <source>
        <dbReference type="EMBL" id="MDC2889785.1"/>
    </source>
</evidence>
<keyword evidence="4" id="KW-0769">Symport</keyword>
<dbReference type="PANTHER" id="PTHR11706:SF33">
    <property type="entry name" value="NATURAL RESISTANCE-ASSOCIATED MACROPHAGE PROTEIN 2"/>
    <property type="match status" value="1"/>
</dbReference>
<feature type="transmembrane region" description="Helical" evidence="7">
    <location>
        <begin position="90"/>
        <end position="118"/>
    </location>
</feature>
<dbReference type="Proteomes" id="UP001528411">
    <property type="component" value="Unassembled WGS sequence"/>
</dbReference>
<dbReference type="EMBL" id="JAQOMS010000002">
    <property type="protein sequence ID" value="MDC2889785.1"/>
    <property type="molecule type" value="Genomic_DNA"/>
</dbReference>
<accession>A0ABT5FE10</accession>
<proteinExistence type="predicted"/>
<sequence>MLTVIALIGTTVVPYNLFLHTASVAKKWHNPDDIKLANRDLYFSIPIGGVLSIAIVSTAATAFFGHQINIQSAADIAPALEPVFGSSAKWLLSTGLFCAGVSSAVTAPLAAAFALTGLTGKAFDISDKRFKLVWATILIIGIIPASLGFKPVSIIVFAQIANGVMLPLIVLFLLWIMNSQLLGIYKNNRRQNILGGLVLLVSLMLSAKSLFG</sequence>
<dbReference type="PRINTS" id="PR00447">
    <property type="entry name" value="NATRESASSCMP"/>
</dbReference>
<evidence type="ECO:0000256" key="6">
    <source>
        <dbReference type="ARBA" id="ARBA00023136"/>
    </source>
</evidence>
<name>A0ABT5FE10_9GAMM</name>
<dbReference type="RefSeq" id="WP_272181149.1">
    <property type="nucleotide sequence ID" value="NZ_JAQOMS010000002.1"/>
</dbReference>
<protein>
    <submittedName>
        <fullName evidence="8">Divalent metal cation transporter</fullName>
    </submittedName>
</protein>
<keyword evidence="5 7" id="KW-1133">Transmembrane helix</keyword>
<organism evidence="8 9">
    <name type="scientific">Psychrosphaera algicola</name>
    <dbReference type="NCBI Taxonomy" id="3023714"/>
    <lineage>
        <taxon>Bacteria</taxon>
        <taxon>Pseudomonadati</taxon>
        <taxon>Pseudomonadota</taxon>
        <taxon>Gammaproteobacteria</taxon>
        <taxon>Alteromonadales</taxon>
        <taxon>Pseudoalteromonadaceae</taxon>
        <taxon>Psychrosphaera</taxon>
    </lineage>
</organism>
<comment type="caution">
    <text evidence="8">The sequence shown here is derived from an EMBL/GenBank/DDBJ whole genome shotgun (WGS) entry which is preliminary data.</text>
</comment>
<feature type="transmembrane region" description="Helical" evidence="7">
    <location>
        <begin position="41"/>
        <end position="64"/>
    </location>
</feature>
<evidence type="ECO:0000256" key="4">
    <source>
        <dbReference type="ARBA" id="ARBA00022847"/>
    </source>
</evidence>
<reference evidence="8 9" key="1">
    <citation type="submission" date="2023-01" db="EMBL/GenBank/DDBJ databases">
        <title>Psychrosphaera sp. nov., isolated from marine algae.</title>
        <authorList>
            <person name="Bayburt H."/>
            <person name="Choi B.J."/>
            <person name="Kim J.M."/>
            <person name="Choi D.G."/>
            <person name="Jeon C.O."/>
        </authorList>
    </citation>
    <scope>NUCLEOTIDE SEQUENCE [LARGE SCALE GENOMIC DNA]</scope>
    <source>
        <strain evidence="8 9">G1-22</strain>
    </source>
</reference>
<keyword evidence="3 7" id="KW-0812">Transmembrane</keyword>
<dbReference type="InterPro" id="IPR001046">
    <property type="entry name" value="NRAMP_fam"/>
</dbReference>
<dbReference type="Pfam" id="PF01566">
    <property type="entry name" value="Nramp"/>
    <property type="match status" value="1"/>
</dbReference>
<evidence type="ECO:0000256" key="5">
    <source>
        <dbReference type="ARBA" id="ARBA00022989"/>
    </source>
</evidence>
<evidence type="ECO:0000256" key="2">
    <source>
        <dbReference type="ARBA" id="ARBA00022448"/>
    </source>
</evidence>
<keyword evidence="2" id="KW-0813">Transport</keyword>
<gene>
    <name evidence="8" type="ORF">PN838_14630</name>
</gene>
<comment type="subcellular location">
    <subcellularLocation>
        <location evidence="1">Membrane</location>
        <topology evidence="1">Multi-pass membrane protein</topology>
    </subcellularLocation>
</comment>
<evidence type="ECO:0000313" key="9">
    <source>
        <dbReference type="Proteomes" id="UP001528411"/>
    </source>
</evidence>
<feature type="transmembrane region" description="Helical" evidence="7">
    <location>
        <begin position="155"/>
        <end position="177"/>
    </location>
</feature>
<feature type="transmembrane region" description="Helical" evidence="7">
    <location>
        <begin position="130"/>
        <end position="149"/>
    </location>
</feature>
<evidence type="ECO:0000256" key="1">
    <source>
        <dbReference type="ARBA" id="ARBA00004141"/>
    </source>
</evidence>
<keyword evidence="9" id="KW-1185">Reference proteome</keyword>
<keyword evidence="6 7" id="KW-0472">Membrane</keyword>
<feature type="transmembrane region" description="Helical" evidence="7">
    <location>
        <begin position="193"/>
        <end position="211"/>
    </location>
</feature>
<evidence type="ECO:0000256" key="3">
    <source>
        <dbReference type="ARBA" id="ARBA00022692"/>
    </source>
</evidence>
<dbReference type="PANTHER" id="PTHR11706">
    <property type="entry name" value="SOLUTE CARRIER PROTEIN FAMILY 11 MEMBER"/>
    <property type="match status" value="1"/>
</dbReference>
<evidence type="ECO:0000256" key="7">
    <source>
        <dbReference type="SAM" id="Phobius"/>
    </source>
</evidence>